<dbReference type="Proteomes" id="UP000275078">
    <property type="component" value="Unassembled WGS sequence"/>
</dbReference>
<evidence type="ECO:0000313" key="1">
    <source>
        <dbReference type="EMBL" id="RPA78094.1"/>
    </source>
</evidence>
<organism evidence="1 2">
    <name type="scientific">Ascobolus immersus RN42</name>
    <dbReference type="NCBI Taxonomy" id="1160509"/>
    <lineage>
        <taxon>Eukaryota</taxon>
        <taxon>Fungi</taxon>
        <taxon>Dikarya</taxon>
        <taxon>Ascomycota</taxon>
        <taxon>Pezizomycotina</taxon>
        <taxon>Pezizomycetes</taxon>
        <taxon>Pezizales</taxon>
        <taxon>Ascobolaceae</taxon>
        <taxon>Ascobolus</taxon>
    </lineage>
</organism>
<keyword evidence="2" id="KW-1185">Reference proteome</keyword>
<evidence type="ECO:0000313" key="2">
    <source>
        <dbReference type="Proteomes" id="UP000275078"/>
    </source>
</evidence>
<name>A0A3N4I8I0_ASCIM</name>
<protein>
    <submittedName>
        <fullName evidence="1">Uncharacterized protein</fullName>
    </submittedName>
</protein>
<dbReference type="AlphaFoldDB" id="A0A3N4I8I0"/>
<sequence>MSNLESYDSIAPLADCLPSECIADCLFCHGSDSNYYNTLPSNKDEIKAIIRPGLNPFVWPESILRNNHPSSMSQDAFEFILQLQDRCFDVSLAATYARTQMVKRAVICEKGPQTGKRILYSYKALGVCTCPSALHPELTNRLSFFRNQFKVIRELSEMMETIEKINPGPSDLKVEAFDSRPELRLMRPRRWWLICQVMQELLGLLCYDDGSIIIIQQLIRVGFHWEEILSEEEIVARSASFSAVVTPAYLKKLSEKAELFKFLWKLRIPSVEDRLFRYSAAPELWNEVERERV</sequence>
<gene>
    <name evidence="1" type="ORF">BJ508DRAFT_416718</name>
</gene>
<accession>A0A3N4I8I0</accession>
<reference evidence="1 2" key="1">
    <citation type="journal article" date="2018" name="Nat. Ecol. Evol.">
        <title>Pezizomycetes genomes reveal the molecular basis of ectomycorrhizal truffle lifestyle.</title>
        <authorList>
            <person name="Murat C."/>
            <person name="Payen T."/>
            <person name="Noel B."/>
            <person name="Kuo A."/>
            <person name="Morin E."/>
            <person name="Chen J."/>
            <person name="Kohler A."/>
            <person name="Krizsan K."/>
            <person name="Balestrini R."/>
            <person name="Da Silva C."/>
            <person name="Montanini B."/>
            <person name="Hainaut M."/>
            <person name="Levati E."/>
            <person name="Barry K.W."/>
            <person name="Belfiori B."/>
            <person name="Cichocki N."/>
            <person name="Clum A."/>
            <person name="Dockter R.B."/>
            <person name="Fauchery L."/>
            <person name="Guy J."/>
            <person name="Iotti M."/>
            <person name="Le Tacon F."/>
            <person name="Lindquist E.A."/>
            <person name="Lipzen A."/>
            <person name="Malagnac F."/>
            <person name="Mello A."/>
            <person name="Molinier V."/>
            <person name="Miyauchi S."/>
            <person name="Poulain J."/>
            <person name="Riccioni C."/>
            <person name="Rubini A."/>
            <person name="Sitrit Y."/>
            <person name="Splivallo R."/>
            <person name="Traeger S."/>
            <person name="Wang M."/>
            <person name="Zifcakova L."/>
            <person name="Wipf D."/>
            <person name="Zambonelli A."/>
            <person name="Paolocci F."/>
            <person name="Nowrousian M."/>
            <person name="Ottonello S."/>
            <person name="Baldrian P."/>
            <person name="Spatafora J.W."/>
            <person name="Henrissat B."/>
            <person name="Nagy L.G."/>
            <person name="Aury J.M."/>
            <person name="Wincker P."/>
            <person name="Grigoriev I.V."/>
            <person name="Bonfante P."/>
            <person name="Martin F.M."/>
        </authorList>
    </citation>
    <scope>NUCLEOTIDE SEQUENCE [LARGE SCALE GENOMIC DNA]</scope>
    <source>
        <strain evidence="1 2">RN42</strain>
    </source>
</reference>
<dbReference type="EMBL" id="ML119716">
    <property type="protein sequence ID" value="RPA78094.1"/>
    <property type="molecule type" value="Genomic_DNA"/>
</dbReference>
<proteinExistence type="predicted"/>